<comment type="caution">
    <text evidence="1">The sequence shown here is derived from an EMBL/GenBank/DDBJ whole genome shotgun (WGS) entry which is preliminary data.</text>
</comment>
<keyword evidence="2" id="KW-1185">Reference proteome</keyword>
<gene>
    <name evidence="1" type="ORF">PLEPLA_LOCUS36063</name>
</gene>
<evidence type="ECO:0000313" key="2">
    <source>
        <dbReference type="Proteomes" id="UP001153269"/>
    </source>
</evidence>
<protein>
    <submittedName>
        <fullName evidence="1">Uncharacterized protein</fullName>
    </submittedName>
</protein>
<sequence>MGNWKQQRMSPNMRELRYSSRDKAKNMLENKYDSEHFMTKALHWDALTQQVFSCKEEPVQFGPLYGNLERFPRGLYDRERAEFLVAQVQEMGGRVNMDVSAAKSDVINVVAA</sequence>
<dbReference type="Proteomes" id="UP001153269">
    <property type="component" value="Unassembled WGS sequence"/>
</dbReference>
<evidence type="ECO:0000313" key="1">
    <source>
        <dbReference type="EMBL" id="CAB1448409.1"/>
    </source>
</evidence>
<organism evidence="1 2">
    <name type="scientific">Pleuronectes platessa</name>
    <name type="common">European plaice</name>
    <dbReference type="NCBI Taxonomy" id="8262"/>
    <lineage>
        <taxon>Eukaryota</taxon>
        <taxon>Metazoa</taxon>
        <taxon>Chordata</taxon>
        <taxon>Craniata</taxon>
        <taxon>Vertebrata</taxon>
        <taxon>Euteleostomi</taxon>
        <taxon>Actinopterygii</taxon>
        <taxon>Neopterygii</taxon>
        <taxon>Teleostei</taxon>
        <taxon>Neoteleostei</taxon>
        <taxon>Acanthomorphata</taxon>
        <taxon>Carangaria</taxon>
        <taxon>Pleuronectiformes</taxon>
        <taxon>Pleuronectoidei</taxon>
        <taxon>Pleuronectidae</taxon>
        <taxon>Pleuronectes</taxon>
    </lineage>
</organism>
<dbReference type="EMBL" id="CADEAL010003977">
    <property type="protein sequence ID" value="CAB1448409.1"/>
    <property type="molecule type" value="Genomic_DNA"/>
</dbReference>
<accession>A0A9N7V9H5</accession>
<proteinExistence type="predicted"/>
<name>A0A9N7V9H5_PLEPL</name>
<dbReference type="AlphaFoldDB" id="A0A9N7V9H5"/>
<reference evidence="1" key="1">
    <citation type="submission" date="2020-03" db="EMBL/GenBank/DDBJ databases">
        <authorList>
            <person name="Weist P."/>
        </authorList>
    </citation>
    <scope>NUCLEOTIDE SEQUENCE</scope>
</reference>